<organism evidence="1 2">
    <name type="scientific">Synaphobranchus kaupii</name>
    <name type="common">Kaup's arrowtooth eel</name>
    <dbReference type="NCBI Taxonomy" id="118154"/>
    <lineage>
        <taxon>Eukaryota</taxon>
        <taxon>Metazoa</taxon>
        <taxon>Chordata</taxon>
        <taxon>Craniata</taxon>
        <taxon>Vertebrata</taxon>
        <taxon>Euteleostomi</taxon>
        <taxon>Actinopterygii</taxon>
        <taxon>Neopterygii</taxon>
        <taxon>Teleostei</taxon>
        <taxon>Anguilliformes</taxon>
        <taxon>Synaphobranchidae</taxon>
        <taxon>Synaphobranchus</taxon>
    </lineage>
</organism>
<dbReference type="Proteomes" id="UP001152622">
    <property type="component" value="Chromosome 5"/>
</dbReference>
<evidence type="ECO:0000313" key="1">
    <source>
        <dbReference type="EMBL" id="KAJ8361563.1"/>
    </source>
</evidence>
<name>A0A9Q1J1B3_SYNKA</name>
<reference evidence="1" key="1">
    <citation type="journal article" date="2023" name="Science">
        <title>Genome structures resolve the early diversification of teleost fishes.</title>
        <authorList>
            <person name="Parey E."/>
            <person name="Louis A."/>
            <person name="Montfort J."/>
            <person name="Bouchez O."/>
            <person name="Roques C."/>
            <person name="Iampietro C."/>
            <person name="Lluch J."/>
            <person name="Castinel A."/>
            <person name="Donnadieu C."/>
            <person name="Desvignes T."/>
            <person name="Floi Bucao C."/>
            <person name="Jouanno E."/>
            <person name="Wen M."/>
            <person name="Mejri S."/>
            <person name="Dirks R."/>
            <person name="Jansen H."/>
            <person name="Henkel C."/>
            <person name="Chen W.J."/>
            <person name="Zahm M."/>
            <person name="Cabau C."/>
            <person name="Klopp C."/>
            <person name="Thompson A.W."/>
            <person name="Robinson-Rechavi M."/>
            <person name="Braasch I."/>
            <person name="Lecointre G."/>
            <person name="Bobe J."/>
            <person name="Postlethwait J.H."/>
            <person name="Berthelot C."/>
            <person name="Roest Crollius H."/>
            <person name="Guiguen Y."/>
        </authorList>
    </citation>
    <scope>NUCLEOTIDE SEQUENCE</scope>
    <source>
        <strain evidence="1">WJC10195</strain>
    </source>
</reference>
<sequence>MAAAERFRRRGEVDSVRSVKGLQCPCRHSKRDGHTCGARVVCNAPFWGEAQTPPRIVEGKPWKVTARWGPRSTTERRELINARFSELSVPFHWAGSEVQDPPPHSSTSPFQLPRLEVELLTSWCELGEGSELQCTLAQIYDLTAGGTHGRQTAPDSICFWEGQVTPL</sequence>
<comment type="caution">
    <text evidence="1">The sequence shown here is derived from an EMBL/GenBank/DDBJ whole genome shotgun (WGS) entry which is preliminary data.</text>
</comment>
<keyword evidence="2" id="KW-1185">Reference proteome</keyword>
<evidence type="ECO:0000313" key="2">
    <source>
        <dbReference type="Proteomes" id="UP001152622"/>
    </source>
</evidence>
<dbReference type="AlphaFoldDB" id="A0A9Q1J1B3"/>
<protein>
    <submittedName>
        <fullName evidence="1">Uncharacterized protein</fullName>
    </submittedName>
</protein>
<gene>
    <name evidence="1" type="ORF">SKAU_G00180880</name>
</gene>
<accession>A0A9Q1J1B3</accession>
<dbReference type="EMBL" id="JAINUF010000005">
    <property type="protein sequence ID" value="KAJ8361563.1"/>
    <property type="molecule type" value="Genomic_DNA"/>
</dbReference>
<proteinExistence type="predicted"/>